<gene>
    <name evidence="1" type="ORF">PBC2_217</name>
</gene>
<protein>
    <submittedName>
        <fullName evidence="1">Putative structural protein</fullName>
    </submittedName>
</protein>
<name>A0A218KCB1_9CAUD</name>
<organism evidence="1 2">
    <name type="scientific">Bacillus phage PBC2</name>
    <dbReference type="NCBI Taxonomy" id="1675029"/>
    <lineage>
        <taxon>Viruses</taxon>
        <taxon>Duplodnaviria</taxon>
        <taxon>Heunggongvirae</taxon>
        <taxon>Uroviricota</taxon>
        <taxon>Caudoviricetes</taxon>
        <taxon>Andregratiavirinae</taxon>
        <taxon>Haetaevirus</taxon>
        <taxon>Haetaevirus PBC2</taxon>
    </lineage>
</organism>
<evidence type="ECO:0000313" key="1">
    <source>
        <dbReference type="EMBL" id="AKQ08532.1"/>
    </source>
</evidence>
<accession>A0A218KCB1</accession>
<sequence length="153" mass="17913">MSELIPVTPTSVSEVFDNFLSKISDYSFLSINITDEEIDEELSGYLKSAITRFYKCKNSLKIVTNDEDEQMFVSELTPFEIEILTTLMIVEYMKPQVLSSEVIKQSLSDKDFRIYSQANQLRELNLLYRMFRTEAGKMITEYTFFSLDKENFK</sequence>
<reference evidence="1 2" key="1">
    <citation type="submission" date="2015-06" db="EMBL/GenBank/DDBJ databases">
        <title>Complete genome sequence of Bacillus cereus phage PBC2.</title>
        <authorList>
            <person name="Kong M."/>
            <person name="Ryu S."/>
        </authorList>
    </citation>
    <scope>NUCLEOTIDE SEQUENCE [LARGE SCALE GENOMIC DNA]</scope>
</reference>
<keyword evidence="2" id="KW-1185">Reference proteome</keyword>
<dbReference type="EMBL" id="KT070867">
    <property type="protein sequence ID" value="AKQ08532.1"/>
    <property type="molecule type" value="Genomic_DNA"/>
</dbReference>
<dbReference type="Proteomes" id="UP000223102">
    <property type="component" value="Segment"/>
</dbReference>
<proteinExistence type="predicted"/>
<evidence type="ECO:0000313" key="2">
    <source>
        <dbReference type="Proteomes" id="UP000223102"/>
    </source>
</evidence>